<keyword evidence="2" id="KW-0067">ATP-binding</keyword>
<comment type="caution">
    <text evidence="8">The sequence shown here is derived from an EMBL/GenBank/DDBJ whole genome shotgun (WGS) entry which is preliminary data.</text>
</comment>
<gene>
    <name evidence="8" type="ORF">CRM94_06885</name>
</gene>
<protein>
    <submittedName>
        <fullName evidence="8">Sigma-54-dependent Fis family transcriptional regulator</fullName>
    </submittedName>
</protein>
<dbReference type="GO" id="GO:0006355">
    <property type="term" value="P:regulation of DNA-templated transcription"/>
    <property type="evidence" value="ECO:0007669"/>
    <property type="project" value="InterPro"/>
</dbReference>
<dbReference type="InterPro" id="IPR027417">
    <property type="entry name" value="P-loop_NTPase"/>
</dbReference>
<dbReference type="PROSITE" id="PS50045">
    <property type="entry name" value="SIGMA54_INTERACT_4"/>
    <property type="match status" value="1"/>
</dbReference>
<dbReference type="SUPFAM" id="SSF52540">
    <property type="entry name" value="P-loop containing nucleoside triphosphate hydrolases"/>
    <property type="match status" value="1"/>
</dbReference>
<dbReference type="SMART" id="SM00382">
    <property type="entry name" value="AAA"/>
    <property type="match status" value="1"/>
</dbReference>
<dbReference type="SUPFAM" id="SSF46689">
    <property type="entry name" value="Homeodomain-like"/>
    <property type="match status" value="1"/>
</dbReference>
<evidence type="ECO:0000256" key="5">
    <source>
        <dbReference type="PROSITE-ProRule" id="PRU00169"/>
    </source>
</evidence>
<dbReference type="InterPro" id="IPR011006">
    <property type="entry name" value="CheY-like_superfamily"/>
</dbReference>
<dbReference type="Gene3D" id="1.10.10.60">
    <property type="entry name" value="Homeodomain-like"/>
    <property type="match status" value="1"/>
</dbReference>
<dbReference type="RefSeq" id="WP_098151776.1">
    <property type="nucleotide sequence ID" value="NZ_CADEVR010000002.1"/>
</dbReference>
<dbReference type="GO" id="GO:0043565">
    <property type="term" value="F:sequence-specific DNA binding"/>
    <property type="evidence" value="ECO:0007669"/>
    <property type="project" value="InterPro"/>
</dbReference>
<dbReference type="InterPro" id="IPR002197">
    <property type="entry name" value="HTH_Fis"/>
</dbReference>
<dbReference type="InterPro" id="IPR002078">
    <property type="entry name" value="Sigma_54_int"/>
</dbReference>
<keyword evidence="5" id="KW-0597">Phosphoprotein</keyword>
<organism evidence="8 9">
    <name type="scientific">Burkholderia gladioli</name>
    <name type="common">Pseudomonas marginata</name>
    <name type="synonym">Phytomonas marginata</name>
    <dbReference type="NCBI Taxonomy" id="28095"/>
    <lineage>
        <taxon>Bacteria</taxon>
        <taxon>Pseudomonadati</taxon>
        <taxon>Pseudomonadota</taxon>
        <taxon>Betaproteobacteria</taxon>
        <taxon>Burkholderiales</taxon>
        <taxon>Burkholderiaceae</taxon>
        <taxon>Burkholderia</taxon>
    </lineage>
</organism>
<dbReference type="Gene3D" id="3.40.50.300">
    <property type="entry name" value="P-loop containing nucleotide triphosphate hydrolases"/>
    <property type="match status" value="1"/>
</dbReference>
<dbReference type="InterPro" id="IPR025944">
    <property type="entry name" value="Sigma_54_int_dom_CS"/>
</dbReference>
<dbReference type="SUPFAM" id="SSF52172">
    <property type="entry name" value="CheY-like"/>
    <property type="match status" value="1"/>
</dbReference>
<dbReference type="GO" id="GO:0000160">
    <property type="term" value="P:phosphorelay signal transduction system"/>
    <property type="evidence" value="ECO:0007669"/>
    <property type="project" value="InterPro"/>
</dbReference>
<accession>A0A2A7SF27</accession>
<dbReference type="CDD" id="cd00156">
    <property type="entry name" value="REC"/>
    <property type="match status" value="1"/>
</dbReference>
<evidence type="ECO:0000313" key="8">
    <source>
        <dbReference type="EMBL" id="PEH41895.1"/>
    </source>
</evidence>
<dbReference type="Gene3D" id="1.10.8.60">
    <property type="match status" value="1"/>
</dbReference>
<dbReference type="GO" id="GO:0005524">
    <property type="term" value="F:ATP binding"/>
    <property type="evidence" value="ECO:0007669"/>
    <property type="project" value="UniProtKB-KW"/>
</dbReference>
<keyword evidence="4" id="KW-0804">Transcription</keyword>
<keyword evidence="3" id="KW-0805">Transcription regulation</keyword>
<sequence length="463" mass="49672">MATVLIIDDDEAFREGLAETIQDLGHRCLEAGSGDDAFAILREHAVPDCIFLDFRLPGADGLAVLESLRAMEGMRHVPVVMLTAHASSANTIGAMRLGAFEHLTKPVGRDQIAALLARMLDVRREAREPEAAPAFVDEAASDEPQLLGVSEAIREVQKRLGRAAATTSTVLVTGETGTGKEVAARVLHRASTRADGPFVAVNCAAIPDALLESELFGHDKGAFTGAHAARRGRFEEAHQGTLFLDEIGDMPLAMQAKLLRVLQERRLTPLGSSREVAIEVRVVAATHRDLPGMVTAGTFRQDLLYRLNVIPLHIPPLRERVADILPLAEHFLASLAPPSSRKRLSVDAQRLLATFAWPGNVRELANAMERASALAAGTLLTREDFGFLLDTAGGGTDELPAHLAELSLGDALAWLERALVLRALALADGNRAEAARRLGISRQSLYTRLASLGISNPKPDAGS</sequence>
<dbReference type="Pfam" id="PF00072">
    <property type="entry name" value="Response_reg"/>
    <property type="match status" value="1"/>
</dbReference>
<keyword evidence="1" id="KW-0547">Nucleotide-binding</keyword>
<dbReference type="PROSITE" id="PS00688">
    <property type="entry name" value="SIGMA54_INTERACT_3"/>
    <property type="match status" value="1"/>
</dbReference>
<dbReference type="Pfam" id="PF25601">
    <property type="entry name" value="AAA_lid_14"/>
    <property type="match status" value="1"/>
</dbReference>
<evidence type="ECO:0000256" key="2">
    <source>
        <dbReference type="ARBA" id="ARBA00022840"/>
    </source>
</evidence>
<evidence type="ECO:0000313" key="9">
    <source>
        <dbReference type="Proteomes" id="UP000220629"/>
    </source>
</evidence>
<dbReference type="SMART" id="SM00448">
    <property type="entry name" value="REC"/>
    <property type="match status" value="1"/>
</dbReference>
<dbReference type="FunFam" id="3.40.50.300:FF:000006">
    <property type="entry name" value="DNA-binding transcriptional regulator NtrC"/>
    <property type="match status" value="1"/>
</dbReference>
<dbReference type="PROSITE" id="PS50110">
    <property type="entry name" value="RESPONSE_REGULATORY"/>
    <property type="match status" value="1"/>
</dbReference>
<evidence type="ECO:0000256" key="1">
    <source>
        <dbReference type="ARBA" id="ARBA00022741"/>
    </source>
</evidence>
<dbReference type="PANTHER" id="PTHR32071">
    <property type="entry name" value="TRANSCRIPTIONAL REGULATORY PROTEIN"/>
    <property type="match status" value="1"/>
</dbReference>
<proteinExistence type="predicted"/>
<feature type="domain" description="Response regulatory" evidence="7">
    <location>
        <begin position="3"/>
        <end position="120"/>
    </location>
</feature>
<name>A0A2A7SF27_BURGA</name>
<dbReference type="Proteomes" id="UP000220629">
    <property type="component" value="Unassembled WGS sequence"/>
</dbReference>
<dbReference type="InterPro" id="IPR058031">
    <property type="entry name" value="AAA_lid_NorR"/>
</dbReference>
<evidence type="ECO:0000259" key="7">
    <source>
        <dbReference type="PROSITE" id="PS50110"/>
    </source>
</evidence>
<evidence type="ECO:0000256" key="4">
    <source>
        <dbReference type="ARBA" id="ARBA00023163"/>
    </source>
</evidence>
<feature type="modified residue" description="4-aspartylphosphate" evidence="5">
    <location>
        <position position="53"/>
    </location>
</feature>
<dbReference type="Pfam" id="PF02954">
    <property type="entry name" value="HTH_8"/>
    <property type="match status" value="1"/>
</dbReference>
<dbReference type="InterPro" id="IPR009057">
    <property type="entry name" value="Homeodomain-like_sf"/>
</dbReference>
<dbReference type="PRINTS" id="PR01590">
    <property type="entry name" value="HTHFIS"/>
</dbReference>
<feature type="domain" description="Sigma-54 factor interaction" evidence="6">
    <location>
        <begin position="146"/>
        <end position="373"/>
    </location>
</feature>
<evidence type="ECO:0000256" key="3">
    <source>
        <dbReference type="ARBA" id="ARBA00023015"/>
    </source>
</evidence>
<dbReference type="Pfam" id="PF00158">
    <property type="entry name" value="Sigma54_activat"/>
    <property type="match status" value="1"/>
</dbReference>
<dbReference type="Gene3D" id="3.40.50.2300">
    <property type="match status" value="1"/>
</dbReference>
<dbReference type="InterPro" id="IPR003593">
    <property type="entry name" value="AAA+_ATPase"/>
</dbReference>
<reference evidence="9" key="1">
    <citation type="submission" date="2017-09" db="EMBL/GenBank/DDBJ databases">
        <title>FDA dAtabase for Regulatory Grade micrObial Sequences (FDA-ARGOS): Supporting development and validation of Infectious Disease Dx tests.</title>
        <authorList>
            <person name="Minogue T."/>
            <person name="Wolcott M."/>
            <person name="Wasieloski L."/>
            <person name="Aguilar W."/>
            <person name="Moore D."/>
            <person name="Tallon L."/>
            <person name="Sadzewicz L."/>
            <person name="Ott S."/>
            <person name="Zhao X."/>
            <person name="Nagaraj S."/>
            <person name="Vavikolanu K."/>
            <person name="Aluvathingal J."/>
            <person name="Nadendla S."/>
            <person name="Sichtig H."/>
        </authorList>
    </citation>
    <scope>NUCLEOTIDE SEQUENCE [LARGE SCALE GENOMIC DNA]</scope>
    <source>
        <strain evidence="9">FDAARGOS_390</strain>
    </source>
</reference>
<dbReference type="CDD" id="cd00009">
    <property type="entry name" value="AAA"/>
    <property type="match status" value="1"/>
</dbReference>
<dbReference type="InterPro" id="IPR001789">
    <property type="entry name" value="Sig_transdc_resp-reg_receiver"/>
</dbReference>
<dbReference type="AlphaFoldDB" id="A0A2A7SF27"/>
<evidence type="ECO:0000259" key="6">
    <source>
        <dbReference type="PROSITE" id="PS50045"/>
    </source>
</evidence>
<dbReference type="EMBL" id="PDDY01000001">
    <property type="protein sequence ID" value="PEH41895.1"/>
    <property type="molecule type" value="Genomic_DNA"/>
</dbReference>